<dbReference type="Pfam" id="PF01381">
    <property type="entry name" value="HTH_3"/>
    <property type="match status" value="1"/>
</dbReference>
<keyword evidence="3" id="KW-0804">Transcription</keyword>
<accession>A0AA95K4T8</accession>
<dbReference type="InterPro" id="IPR001387">
    <property type="entry name" value="Cro/C1-type_HTH"/>
</dbReference>
<keyword evidence="4" id="KW-0175">Coiled coil</keyword>
<dbReference type="Gene3D" id="1.10.260.40">
    <property type="entry name" value="lambda repressor-like DNA-binding domains"/>
    <property type="match status" value="1"/>
</dbReference>
<dbReference type="InterPro" id="IPR050807">
    <property type="entry name" value="TransReg_Diox_bact_type"/>
</dbReference>
<feature type="coiled-coil region" evidence="4">
    <location>
        <begin position="108"/>
        <end position="135"/>
    </location>
</feature>
<evidence type="ECO:0000313" key="6">
    <source>
        <dbReference type="EMBL" id="WGL96270.1"/>
    </source>
</evidence>
<evidence type="ECO:0000256" key="2">
    <source>
        <dbReference type="ARBA" id="ARBA00023125"/>
    </source>
</evidence>
<dbReference type="PROSITE" id="PS50943">
    <property type="entry name" value="HTH_CROC1"/>
    <property type="match status" value="1"/>
</dbReference>
<dbReference type="SMART" id="SM00530">
    <property type="entry name" value="HTH_XRE"/>
    <property type="match status" value="1"/>
</dbReference>
<dbReference type="PANTHER" id="PTHR46797:SF23">
    <property type="entry name" value="HTH-TYPE TRANSCRIPTIONAL REGULATOR SUTR"/>
    <property type="match status" value="1"/>
</dbReference>
<dbReference type="Proteomes" id="UP001177597">
    <property type="component" value="Chromosome"/>
</dbReference>
<sequence length="137" mass="15491">MNNVHERIGKRLKALREARGLSQAQLAKLCGYSSASRIGNYELGDRKISVDDAIRIGPALGISAADLLFGNDEPLDKHANKENFLSKTEENLLEMFNELPQKEKDNFIKAINTRKNELDQLYEEMKAVKEKKSKRAS</sequence>
<dbReference type="PANTHER" id="PTHR46797">
    <property type="entry name" value="HTH-TYPE TRANSCRIPTIONAL REGULATOR"/>
    <property type="match status" value="1"/>
</dbReference>
<dbReference type="GO" id="GO:0003677">
    <property type="term" value="F:DNA binding"/>
    <property type="evidence" value="ECO:0007669"/>
    <property type="project" value="UniProtKB-KW"/>
</dbReference>
<proteinExistence type="predicted"/>
<name>A0AA95K4T8_9GAMM</name>
<protein>
    <submittedName>
        <fullName evidence="6">Helix-turn-helix domain-containing protein</fullName>
    </submittedName>
</protein>
<evidence type="ECO:0000313" key="7">
    <source>
        <dbReference type="Proteomes" id="UP001177597"/>
    </source>
</evidence>
<dbReference type="InterPro" id="IPR010982">
    <property type="entry name" value="Lambda_DNA-bd_dom_sf"/>
</dbReference>
<evidence type="ECO:0000256" key="3">
    <source>
        <dbReference type="ARBA" id="ARBA00023163"/>
    </source>
</evidence>
<keyword evidence="1" id="KW-0805">Transcription regulation</keyword>
<dbReference type="GO" id="GO:0003700">
    <property type="term" value="F:DNA-binding transcription factor activity"/>
    <property type="evidence" value="ECO:0007669"/>
    <property type="project" value="TreeGrafter"/>
</dbReference>
<dbReference type="GO" id="GO:0005829">
    <property type="term" value="C:cytosol"/>
    <property type="evidence" value="ECO:0007669"/>
    <property type="project" value="TreeGrafter"/>
</dbReference>
<evidence type="ECO:0000256" key="1">
    <source>
        <dbReference type="ARBA" id="ARBA00023015"/>
    </source>
</evidence>
<evidence type="ECO:0000256" key="4">
    <source>
        <dbReference type="SAM" id="Coils"/>
    </source>
</evidence>
<feature type="domain" description="HTH cro/C1-type" evidence="5">
    <location>
        <begin position="12"/>
        <end position="67"/>
    </location>
</feature>
<organism evidence="6 7">
    <name type="scientific">Arsenophonus nasoniae</name>
    <name type="common">son-killer infecting Nasonia vitripennis</name>
    <dbReference type="NCBI Taxonomy" id="638"/>
    <lineage>
        <taxon>Bacteria</taxon>
        <taxon>Pseudomonadati</taxon>
        <taxon>Pseudomonadota</taxon>
        <taxon>Gammaproteobacteria</taxon>
        <taxon>Enterobacterales</taxon>
        <taxon>Morganellaceae</taxon>
        <taxon>Arsenophonus</taxon>
    </lineage>
</organism>
<dbReference type="SUPFAM" id="SSF47413">
    <property type="entry name" value="lambda repressor-like DNA-binding domains"/>
    <property type="match status" value="1"/>
</dbReference>
<dbReference type="AlphaFoldDB" id="A0AA95K4T8"/>
<reference evidence="6" key="1">
    <citation type="submission" date="2023-04" db="EMBL/GenBank/DDBJ databases">
        <title>Genome dynamics across the evolutionary transition to endosymbiosis.</title>
        <authorList>
            <person name="Siozios S."/>
            <person name="Nadal-Jimenez P."/>
            <person name="Azagi T."/>
            <person name="Sprong H."/>
            <person name="Frost C.L."/>
            <person name="Parratt S.R."/>
            <person name="Taylor G."/>
            <person name="Brettell L."/>
            <person name="Lew K.C."/>
            <person name="Croft L."/>
            <person name="King K.C."/>
            <person name="Brockhurst M.A."/>
            <person name="Hypsa V."/>
            <person name="Novakova E."/>
            <person name="Darby A.C."/>
            <person name="Hurst G.D.D."/>
        </authorList>
    </citation>
    <scope>NUCLEOTIDE SEQUENCE</scope>
    <source>
        <strain evidence="6">AIh</strain>
    </source>
</reference>
<dbReference type="EMBL" id="CP123498">
    <property type="protein sequence ID" value="WGL96270.1"/>
    <property type="molecule type" value="Genomic_DNA"/>
</dbReference>
<dbReference type="CDD" id="cd00093">
    <property type="entry name" value="HTH_XRE"/>
    <property type="match status" value="1"/>
</dbReference>
<gene>
    <name evidence="6" type="ORF">QE207_06790</name>
</gene>
<keyword evidence="2" id="KW-0238">DNA-binding</keyword>
<evidence type="ECO:0000259" key="5">
    <source>
        <dbReference type="PROSITE" id="PS50943"/>
    </source>
</evidence>